<dbReference type="PANTHER" id="PTHR36440:SF1">
    <property type="entry name" value="PUTATIVE (AFU_ORTHOLOGUE AFUA_8G07350)-RELATED"/>
    <property type="match status" value="1"/>
</dbReference>
<dbReference type="Pfam" id="PF07883">
    <property type="entry name" value="Cupin_2"/>
    <property type="match status" value="1"/>
</dbReference>
<name>A0A6J4RDI7_9ACTN</name>
<evidence type="ECO:0000259" key="1">
    <source>
        <dbReference type="Pfam" id="PF07883"/>
    </source>
</evidence>
<dbReference type="SUPFAM" id="SSF51182">
    <property type="entry name" value="RmlC-like cupins"/>
    <property type="match status" value="1"/>
</dbReference>
<protein>
    <recommendedName>
        <fullName evidence="1">Cupin type-2 domain-containing protein</fullName>
    </recommendedName>
</protein>
<dbReference type="AlphaFoldDB" id="A0A6J4RDI7"/>
<dbReference type="InterPro" id="IPR013096">
    <property type="entry name" value="Cupin_2"/>
</dbReference>
<reference evidence="2" key="1">
    <citation type="submission" date="2020-02" db="EMBL/GenBank/DDBJ databases">
        <authorList>
            <person name="Meier V. D."/>
        </authorList>
    </citation>
    <scope>NUCLEOTIDE SEQUENCE</scope>
    <source>
        <strain evidence="2">AVDCRST_MAG05</strain>
    </source>
</reference>
<dbReference type="EMBL" id="CADCVM010000065">
    <property type="protein sequence ID" value="CAA9471074.1"/>
    <property type="molecule type" value="Genomic_DNA"/>
</dbReference>
<organism evidence="2">
    <name type="scientific">uncultured Rubrobacteraceae bacterium</name>
    <dbReference type="NCBI Taxonomy" id="349277"/>
    <lineage>
        <taxon>Bacteria</taxon>
        <taxon>Bacillati</taxon>
        <taxon>Actinomycetota</taxon>
        <taxon>Rubrobacteria</taxon>
        <taxon>Rubrobacterales</taxon>
        <taxon>Rubrobacteraceae</taxon>
        <taxon>environmental samples</taxon>
    </lineage>
</organism>
<evidence type="ECO:0000313" key="2">
    <source>
        <dbReference type="EMBL" id="CAA9471074.1"/>
    </source>
</evidence>
<accession>A0A6J4RDI7</accession>
<dbReference type="PANTHER" id="PTHR36440">
    <property type="entry name" value="PUTATIVE (AFU_ORTHOLOGUE AFUA_8G07350)-RELATED"/>
    <property type="match status" value="1"/>
</dbReference>
<sequence>MSRAGDVAENPVTGERAVVRVGTEDSGGGLLVAELFVRPGGAVAGEHVHPTIHEWFTVLEGRVGFRLGGRESVAPVGERLHVPPGTAHDWWNAGEEEARVIVEVSPAARFEEAVSNTFGLARDGKTDARGMPNLLQVSLFAREFEDVLYFTSPPRPVQRVLFAVLAPVARLLGYRGSYPRYLNQPPSERVEVEPWRGGG</sequence>
<dbReference type="InterPro" id="IPR011051">
    <property type="entry name" value="RmlC_Cupin_sf"/>
</dbReference>
<dbReference type="InterPro" id="IPR014710">
    <property type="entry name" value="RmlC-like_jellyroll"/>
</dbReference>
<dbReference type="InterPro" id="IPR053146">
    <property type="entry name" value="QDO-like"/>
</dbReference>
<proteinExistence type="predicted"/>
<feature type="domain" description="Cupin type-2" evidence="1">
    <location>
        <begin position="37"/>
        <end position="102"/>
    </location>
</feature>
<gene>
    <name evidence="2" type="ORF">AVDCRST_MAG05-560</name>
</gene>
<dbReference type="CDD" id="cd02208">
    <property type="entry name" value="cupin_RmlC-like"/>
    <property type="match status" value="1"/>
</dbReference>
<dbReference type="Gene3D" id="2.60.120.10">
    <property type="entry name" value="Jelly Rolls"/>
    <property type="match status" value="1"/>
</dbReference>